<dbReference type="InterPro" id="IPR029058">
    <property type="entry name" value="AB_hydrolase_fold"/>
</dbReference>
<evidence type="ECO:0000313" key="3">
    <source>
        <dbReference type="Proteomes" id="UP000295096"/>
    </source>
</evidence>
<reference evidence="2 3" key="1">
    <citation type="journal article" date="2016" name="J. Microbiol.">
        <title>Dankookia rubra gen. nov., sp. nov., an alphaproteobacterium isolated from sediment of a shallow stream.</title>
        <authorList>
            <person name="Kim W.H."/>
            <person name="Kim D.H."/>
            <person name="Kang K."/>
            <person name="Ahn T.Y."/>
        </authorList>
    </citation>
    <scope>NUCLEOTIDE SEQUENCE [LARGE SCALE GENOMIC DNA]</scope>
    <source>
        <strain evidence="2 3">JCM30602</strain>
    </source>
</reference>
<sequence>MPLARRRGLVLLLALAPGLPRAAGCAADLPLAAEAPPPAPLRPDWEAVGRPVVVVLPDHLGLDARAAFHAEALLARGLAVLPVALPADGGTDLGDRLRPHAPGSAEAAPQLLPGLFALLRRLSAAAGPRRPVGVLGFGTGGEAALLAAQAAATGLGGPRFGAHAALYPTCASQALRRERLAGAATTGAPLLLIIPHDGTAGEMPGGCARLYPASGPPGEDPVTLRGYDSLGYGFDFWPAVAWQAGDAGFDPLRFDALRARLARDELAAFFAAALAAPRRGMPVSPPALPRPGSSKG</sequence>
<comment type="caution">
    <text evidence="2">The sequence shown here is derived from an EMBL/GenBank/DDBJ whole genome shotgun (WGS) entry which is preliminary data.</text>
</comment>
<organism evidence="2 3">
    <name type="scientific">Dankookia rubra</name>
    <dbReference type="NCBI Taxonomy" id="1442381"/>
    <lineage>
        <taxon>Bacteria</taxon>
        <taxon>Pseudomonadati</taxon>
        <taxon>Pseudomonadota</taxon>
        <taxon>Alphaproteobacteria</taxon>
        <taxon>Acetobacterales</taxon>
        <taxon>Roseomonadaceae</taxon>
        <taxon>Dankookia</taxon>
    </lineage>
</organism>
<feature type="signal peptide" evidence="1">
    <location>
        <begin position="1"/>
        <end position="22"/>
    </location>
</feature>
<dbReference type="Proteomes" id="UP000295096">
    <property type="component" value="Unassembled WGS sequence"/>
</dbReference>
<proteinExistence type="predicted"/>
<dbReference type="EMBL" id="SMSJ01000046">
    <property type="protein sequence ID" value="TDH60065.1"/>
    <property type="molecule type" value="Genomic_DNA"/>
</dbReference>
<gene>
    <name evidence="2" type="ORF">E2C06_24265</name>
</gene>
<keyword evidence="1" id="KW-0732">Signal</keyword>
<keyword evidence="3" id="KW-1185">Reference proteome</keyword>
<evidence type="ECO:0000256" key="1">
    <source>
        <dbReference type="SAM" id="SignalP"/>
    </source>
</evidence>
<evidence type="ECO:0008006" key="4">
    <source>
        <dbReference type="Google" id="ProtNLM"/>
    </source>
</evidence>
<protein>
    <recommendedName>
        <fullName evidence="4">Dienelactone hydrolase</fullName>
    </recommendedName>
</protein>
<dbReference type="RefSeq" id="WP_133291174.1">
    <property type="nucleotide sequence ID" value="NZ_SMSJ01000046.1"/>
</dbReference>
<evidence type="ECO:0000313" key="2">
    <source>
        <dbReference type="EMBL" id="TDH60065.1"/>
    </source>
</evidence>
<dbReference type="SUPFAM" id="SSF53474">
    <property type="entry name" value="alpha/beta-Hydrolases"/>
    <property type="match status" value="1"/>
</dbReference>
<dbReference type="AlphaFoldDB" id="A0A4V3A9P1"/>
<name>A0A4V3A9P1_9PROT</name>
<dbReference type="Gene3D" id="3.40.50.1820">
    <property type="entry name" value="alpha/beta hydrolase"/>
    <property type="match status" value="1"/>
</dbReference>
<feature type="chain" id="PRO_5020526486" description="Dienelactone hydrolase" evidence="1">
    <location>
        <begin position="23"/>
        <end position="296"/>
    </location>
</feature>
<accession>A0A4V3A9P1</accession>